<organism evidence="3 4">
    <name type="scientific">Candidatus Giovannonibacteria bacterium GW2011_GWA1_44_25</name>
    <dbReference type="NCBI Taxonomy" id="1618645"/>
    <lineage>
        <taxon>Bacteria</taxon>
        <taxon>Candidatus Giovannoniibacteriota</taxon>
    </lineage>
</organism>
<keyword evidence="1" id="KW-1133">Transmembrane helix</keyword>
<feature type="transmembrane region" description="Helical" evidence="1">
    <location>
        <begin position="161"/>
        <end position="181"/>
    </location>
</feature>
<accession>A0A0G1LH28</accession>
<evidence type="ECO:0000313" key="3">
    <source>
        <dbReference type="EMBL" id="KKT59294.1"/>
    </source>
</evidence>
<keyword evidence="1" id="KW-0472">Membrane</keyword>
<keyword evidence="1" id="KW-0812">Transmembrane</keyword>
<sequence length="317" mass="35850">MENNKTGPKDVFLHLLSIIALYVSAGSFIALIFNYVNVWLPDAVSENYYSMLSAYSSIRWSLAILIVVFPVYAWSVWFLNKGYATIPEKREMKIRKWLLYFTLFAAGIIVIGDFVTLIYNFLQGELTLRFALKILTVFAVAGVVFGYYLQDLKRTAYSIKLMAYPVIALVAVSIIAGFFVAGSPKKERARKFDDQRVGHLQMIQSDIVNFWIKKAALPKTLGELNDPIGGVIIPKDPETGAAYTYEIIGPETFKLCTTFNLPSLDKENLARAPFSKPAIPYQIDGAYYSNENWVHGAGQTCFDRKIDKDLYKPEKPR</sequence>
<reference evidence="3 4" key="1">
    <citation type="journal article" date="2015" name="Nature">
        <title>rRNA introns, odd ribosomes, and small enigmatic genomes across a large radiation of phyla.</title>
        <authorList>
            <person name="Brown C.T."/>
            <person name="Hug L.A."/>
            <person name="Thomas B.C."/>
            <person name="Sharon I."/>
            <person name="Castelle C.J."/>
            <person name="Singh A."/>
            <person name="Wilkins M.J."/>
            <person name="Williams K.H."/>
            <person name="Banfield J.F."/>
        </authorList>
    </citation>
    <scope>NUCLEOTIDE SEQUENCE [LARGE SCALE GENOMIC DNA]</scope>
</reference>
<evidence type="ECO:0000313" key="4">
    <source>
        <dbReference type="Proteomes" id="UP000034087"/>
    </source>
</evidence>
<dbReference type="InterPro" id="IPR043728">
    <property type="entry name" value="DUF5671"/>
</dbReference>
<evidence type="ECO:0000259" key="2">
    <source>
        <dbReference type="Pfam" id="PF18920"/>
    </source>
</evidence>
<feature type="domain" description="DUF5671" evidence="2">
    <location>
        <begin position="10"/>
        <end position="147"/>
    </location>
</feature>
<evidence type="ECO:0000256" key="1">
    <source>
        <dbReference type="SAM" id="Phobius"/>
    </source>
</evidence>
<proteinExistence type="predicted"/>
<feature type="transmembrane region" description="Helical" evidence="1">
    <location>
        <begin position="97"/>
        <end position="122"/>
    </location>
</feature>
<dbReference type="EMBL" id="LCIR01000016">
    <property type="protein sequence ID" value="KKT59294.1"/>
    <property type="molecule type" value="Genomic_DNA"/>
</dbReference>
<dbReference type="Proteomes" id="UP000034087">
    <property type="component" value="Unassembled WGS sequence"/>
</dbReference>
<dbReference type="Pfam" id="PF18920">
    <property type="entry name" value="DUF5671"/>
    <property type="match status" value="1"/>
</dbReference>
<dbReference type="AlphaFoldDB" id="A0A0G1LH28"/>
<name>A0A0G1LH28_9BACT</name>
<gene>
    <name evidence="3" type="ORF">UW53_C0016G0004</name>
</gene>
<comment type="caution">
    <text evidence="3">The sequence shown here is derived from an EMBL/GenBank/DDBJ whole genome shotgun (WGS) entry which is preliminary data.</text>
</comment>
<feature type="transmembrane region" description="Helical" evidence="1">
    <location>
        <begin position="58"/>
        <end position="77"/>
    </location>
</feature>
<feature type="transmembrane region" description="Helical" evidence="1">
    <location>
        <begin position="128"/>
        <end position="149"/>
    </location>
</feature>
<feature type="transmembrane region" description="Helical" evidence="1">
    <location>
        <begin position="12"/>
        <end position="38"/>
    </location>
</feature>
<protein>
    <recommendedName>
        <fullName evidence="2">DUF5671 domain-containing protein</fullName>
    </recommendedName>
</protein>